<feature type="transmembrane region" description="Helical" evidence="1">
    <location>
        <begin position="36"/>
        <end position="53"/>
    </location>
</feature>
<gene>
    <name evidence="2" type="ORF">GCM10023156_05740</name>
</gene>
<comment type="caution">
    <text evidence="2">The sequence shown here is derived from an EMBL/GenBank/DDBJ whole genome shotgun (WGS) entry which is preliminary data.</text>
</comment>
<dbReference type="RefSeq" id="WP_339944748.1">
    <property type="nucleotide sequence ID" value="NZ_BAABGA010000008.1"/>
</dbReference>
<keyword evidence="3" id="KW-1185">Reference proteome</keyword>
<proteinExistence type="predicted"/>
<evidence type="ECO:0000313" key="2">
    <source>
        <dbReference type="EMBL" id="GAA4445737.1"/>
    </source>
</evidence>
<keyword evidence="1" id="KW-0472">Membrane</keyword>
<keyword evidence="1" id="KW-1133">Transmembrane helix</keyword>
<reference evidence="3" key="1">
    <citation type="journal article" date="2019" name="Int. J. Syst. Evol. Microbiol.">
        <title>The Global Catalogue of Microorganisms (GCM) 10K type strain sequencing project: providing services to taxonomists for standard genome sequencing and annotation.</title>
        <authorList>
            <consortium name="The Broad Institute Genomics Platform"/>
            <consortium name="The Broad Institute Genome Sequencing Center for Infectious Disease"/>
            <person name="Wu L."/>
            <person name="Ma J."/>
        </authorList>
    </citation>
    <scope>NUCLEOTIDE SEQUENCE [LARGE SCALE GENOMIC DNA]</scope>
    <source>
        <strain evidence="3">JCM 17759</strain>
    </source>
</reference>
<name>A0ABP8M9D8_9BACT</name>
<dbReference type="Proteomes" id="UP001500840">
    <property type="component" value="Unassembled WGS sequence"/>
</dbReference>
<organism evidence="2 3">
    <name type="scientific">Novipirellula rosea</name>
    <dbReference type="NCBI Taxonomy" id="1031540"/>
    <lineage>
        <taxon>Bacteria</taxon>
        <taxon>Pseudomonadati</taxon>
        <taxon>Planctomycetota</taxon>
        <taxon>Planctomycetia</taxon>
        <taxon>Pirellulales</taxon>
        <taxon>Pirellulaceae</taxon>
        <taxon>Novipirellula</taxon>
    </lineage>
</organism>
<sequence length="72" mass="7701">MKPIVFKVASLLALAATIVPSVLCFAGLIDLSVVKTSALIGTLVWFAATPFWMSRDIDSEELHPGSEPSVEI</sequence>
<dbReference type="EMBL" id="BAABGA010000008">
    <property type="protein sequence ID" value="GAA4445737.1"/>
    <property type="molecule type" value="Genomic_DNA"/>
</dbReference>
<evidence type="ECO:0000256" key="1">
    <source>
        <dbReference type="SAM" id="Phobius"/>
    </source>
</evidence>
<protein>
    <submittedName>
        <fullName evidence="2">Uncharacterized protein</fullName>
    </submittedName>
</protein>
<accession>A0ABP8M9D8</accession>
<keyword evidence="1" id="KW-0812">Transmembrane</keyword>
<evidence type="ECO:0000313" key="3">
    <source>
        <dbReference type="Proteomes" id="UP001500840"/>
    </source>
</evidence>